<protein>
    <submittedName>
        <fullName evidence="2">Polysaccharide pyruvyl transferase family protein</fullName>
    </submittedName>
</protein>
<evidence type="ECO:0000313" key="3">
    <source>
        <dbReference type="Proteomes" id="UP000323994"/>
    </source>
</evidence>
<reference evidence="2 3" key="1">
    <citation type="submission" date="2019-05" db="EMBL/GenBank/DDBJ databases">
        <authorList>
            <person name="Qu J.-H."/>
        </authorList>
    </citation>
    <scope>NUCLEOTIDE SEQUENCE [LARGE SCALE GENOMIC DNA]</scope>
    <source>
        <strain evidence="2 3">NS28</strain>
    </source>
</reference>
<dbReference type="PANTHER" id="PTHR36836:SF1">
    <property type="entry name" value="COLANIC ACID BIOSYNTHESIS PROTEIN WCAK"/>
    <property type="match status" value="1"/>
</dbReference>
<organism evidence="2 3">
    <name type="scientific">Dyadobacter flavalbus</name>
    <dbReference type="NCBI Taxonomy" id="2579942"/>
    <lineage>
        <taxon>Bacteria</taxon>
        <taxon>Pseudomonadati</taxon>
        <taxon>Bacteroidota</taxon>
        <taxon>Cytophagia</taxon>
        <taxon>Cytophagales</taxon>
        <taxon>Spirosomataceae</taxon>
        <taxon>Dyadobacter</taxon>
    </lineage>
</organism>
<dbReference type="PANTHER" id="PTHR36836">
    <property type="entry name" value="COLANIC ACID BIOSYNTHESIS PROTEIN WCAK"/>
    <property type="match status" value="1"/>
</dbReference>
<dbReference type="GO" id="GO:0016740">
    <property type="term" value="F:transferase activity"/>
    <property type="evidence" value="ECO:0007669"/>
    <property type="project" value="UniProtKB-KW"/>
</dbReference>
<evidence type="ECO:0000313" key="2">
    <source>
        <dbReference type="EMBL" id="KAA6441171.1"/>
    </source>
</evidence>
<evidence type="ECO:0000259" key="1">
    <source>
        <dbReference type="Pfam" id="PF04230"/>
    </source>
</evidence>
<proteinExistence type="predicted"/>
<dbReference type="Pfam" id="PF04230">
    <property type="entry name" value="PS_pyruv_trans"/>
    <property type="match status" value="1"/>
</dbReference>
<keyword evidence="2" id="KW-0808">Transferase</keyword>
<dbReference type="Proteomes" id="UP000323994">
    <property type="component" value="Unassembled WGS sequence"/>
</dbReference>
<dbReference type="AlphaFoldDB" id="A0A5M8R0M4"/>
<sequence length="439" mass="49963">MPEYNAPAGYSGWNKPCLFQFLCNHRLVSSDSSQRHSVSDICRYFVPVTESGRKKDDPEHRIKKNQIKVKNIIFFKPAKQTENIGDLLINLVEVELLRPYGQIVVDDLSAPSWFVDEISTSPADQRLSKISGNQLLKTLSSLLVKQLFSKKNQYYLFIQPGHTSRTGKDLAISTLKLNLKMNLLKMLGLRICRIGFSIGPVDVPNGWAESIGSRAYHYYALRDHESLKIAQQYNFKDPQYFPDLAWAYAPEKIEKQAGDYVVISLRSNAYGKEHDSAYLQPLIAKFRELLINAGQQSLKVMITYQVKYDRDACVELYENLKNEFNCEFVDSKLTLKEANKIYGSAKFIVSNRLHVLLLALKCGGLSFALVDQKDNKKITSIFHDNNLKELILDVKENANSNAERLKKGLSKSNEIMAEFKTIQAGNKKVIEDKLNSIFS</sequence>
<keyword evidence="3" id="KW-1185">Reference proteome</keyword>
<gene>
    <name evidence="2" type="ORF">FEM33_03355</name>
</gene>
<name>A0A5M8R0M4_9BACT</name>
<dbReference type="InterPro" id="IPR007345">
    <property type="entry name" value="Polysacch_pyruvyl_Trfase"/>
</dbReference>
<accession>A0A5M8R0M4</accession>
<comment type="caution">
    <text evidence="2">The sequence shown here is derived from an EMBL/GenBank/DDBJ whole genome shotgun (WGS) entry which is preliminary data.</text>
</comment>
<dbReference type="EMBL" id="VBSN01000022">
    <property type="protein sequence ID" value="KAA6441171.1"/>
    <property type="molecule type" value="Genomic_DNA"/>
</dbReference>
<feature type="domain" description="Polysaccharide pyruvyl transferase" evidence="1">
    <location>
        <begin position="83"/>
        <end position="363"/>
    </location>
</feature>